<proteinExistence type="predicted"/>
<feature type="chain" id="PRO_5026235232" evidence="2">
    <location>
        <begin position="21"/>
        <end position="355"/>
    </location>
</feature>
<evidence type="ECO:0000256" key="1">
    <source>
        <dbReference type="ARBA" id="ARBA00022801"/>
    </source>
</evidence>
<dbReference type="Pfam" id="PF00657">
    <property type="entry name" value="Lipase_GDSL"/>
    <property type="match status" value="1"/>
</dbReference>
<dbReference type="CDD" id="cd01846">
    <property type="entry name" value="fatty_acyltransferase_like"/>
    <property type="match status" value="1"/>
</dbReference>
<evidence type="ECO:0000313" key="3">
    <source>
        <dbReference type="EMBL" id="KAF2714193.1"/>
    </source>
</evidence>
<dbReference type="Gene3D" id="3.40.50.1110">
    <property type="entry name" value="SGNH hydrolase"/>
    <property type="match status" value="1"/>
</dbReference>
<feature type="signal peptide" evidence="2">
    <location>
        <begin position="1"/>
        <end position="20"/>
    </location>
</feature>
<dbReference type="InterPro" id="IPR051058">
    <property type="entry name" value="GDSL_Est/Lipase"/>
</dbReference>
<dbReference type="PANTHER" id="PTHR45648">
    <property type="entry name" value="GDSL LIPASE/ACYLHYDROLASE FAMILY PROTEIN (AFU_ORTHOLOGUE AFUA_4G14700)"/>
    <property type="match status" value="1"/>
</dbReference>
<dbReference type="GO" id="GO:0016788">
    <property type="term" value="F:hydrolase activity, acting on ester bonds"/>
    <property type="evidence" value="ECO:0007669"/>
    <property type="project" value="InterPro"/>
</dbReference>
<protein>
    <submittedName>
        <fullName evidence="3">Carbohydrate esterase family 16 protein</fullName>
    </submittedName>
</protein>
<dbReference type="InterPro" id="IPR001087">
    <property type="entry name" value="GDSL"/>
</dbReference>
<dbReference type="AlphaFoldDB" id="A0A6G1KNI0"/>
<name>A0A6G1KNI0_9PLEO</name>
<dbReference type="SUPFAM" id="SSF52266">
    <property type="entry name" value="SGNH hydrolase"/>
    <property type="match status" value="1"/>
</dbReference>
<accession>A0A6G1KNI0</accession>
<sequence length="355" mass="38754">MRLSSLHTLLALNFALLANAQKNSTWNLNNFNNLVTFGDSYTDENRLAYFINHNGSAPPVAWQQPIGLNTATGGLSWARYASIYSNTTLYNYAVSGAVCSNLITPRYFAAINAPFPSIQQYELPAFLADSAYVTANGTKFFAGTTSDTVYAIWIGTNDLGNDAFLTDSQVPNKTLVDYVDCVSSTLDSLYANGARTFVLLNLAPLNLLPQYATPENGGYAATKFFPDKGPNATEISYRMASSVATTNAIFAYKTPFDVVVARRWPGARVANFDVNALMTDIWHNPAAYLNGSAPLNVTGVIDLCDVTGSNCTVKADKDSYMWYDELHPSEQTSRVIAREFVGVLSGGSKWAKYWA</sequence>
<keyword evidence="4" id="KW-1185">Reference proteome</keyword>
<dbReference type="InterPro" id="IPR036514">
    <property type="entry name" value="SGNH_hydro_sf"/>
</dbReference>
<dbReference type="Proteomes" id="UP000799428">
    <property type="component" value="Unassembled WGS sequence"/>
</dbReference>
<gene>
    <name evidence="3" type="ORF">K504DRAFT_462623</name>
</gene>
<keyword evidence="2" id="KW-0732">Signal</keyword>
<evidence type="ECO:0000313" key="4">
    <source>
        <dbReference type="Proteomes" id="UP000799428"/>
    </source>
</evidence>
<dbReference type="EMBL" id="MU005765">
    <property type="protein sequence ID" value="KAF2714193.1"/>
    <property type="molecule type" value="Genomic_DNA"/>
</dbReference>
<evidence type="ECO:0000256" key="2">
    <source>
        <dbReference type="SAM" id="SignalP"/>
    </source>
</evidence>
<dbReference type="PANTHER" id="PTHR45648:SF22">
    <property type="entry name" value="GDSL LIPASE_ACYLHYDROLASE FAMILY PROTEIN (AFU_ORTHOLOGUE AFUA_4G14700)"/>
    <property type="match status" value="1"/>
</dbReference>
<reference evidence="3" key="1">
    <citation type="journal article" date="2020" name="Stud. Mycol.">
        <title>101 Dothideomycetes genomes: a test case for predicting lifestyles and emergence of pathogens.</title>
        <authorList>
            <person name="Haridas S."/>
            <person name="Albert R."/>
            <person name="Binder M."/>
            <person name="Bloem J."/>
            <person name="Labutti K."/>
            <person name="Salamov A."/>
            <person name="Andreopoulos B."/>
            <person name="Baker S."/>
            <person name="Barry K."/>
            <person name="Bills G."/>
            <person name="Bluhm B."/>
            <person name="Cannon C."/>
            <person name="Castanera R."/>
            <person name="Culley D."/>
            <person name="Daum C."/>
            <person name="Ezra D."/>
            <person name="Gonzalez J."/>
            <person name="Henrissat B."/>
            <person name="Kuo A."/>
            <person name="Liang C."/>
            <person name="Lipzen A."/>
            <person name="Lutzoni F."/>
            <person name="Magnuson J."/>
            <person name="Mondo S."/>
            <person name="Nolan M."/>
            <person name="Ohm R."/>
            <person name="Pangilinan J."/>
            <person name="Park H.-J."/>
            <person name="Ramirez L."/>
            <person name="Alfaro M."/>
            <person name="Sun H."/>
            <person name="Tritt A."/>
            <person name="Yoshinaga Y."/>
            <person name="Zwiers L.-H."/>
            <person name="Turgeon B."/>
            <person name="Goodwin S."/>
            <person name="Spatafora J."/>
            <person name="Crous P."/>
            <person name="Grigoriev I."/>
        </authorList>
    </citation>
    <scope>NUCLEOTIDE SEQUENCE</scope>
    <source>
        <strain evidence="3">CBS 279.74</strain>
    </source>
</reference>
<dbReference type="OrthoDB" id="1600564at2759"/>
<organism evidence="3 4">
    <name type="scientific">Pleomassaria siparia CBS 279.74</name>
    <dbReference type="NCBI Taxonomy" id="1314801"/>
    <lineage>
        <taxon>Eukaryota</taxon>
        <taxon>Fungi</taxon>
        <taxon>Dikarya</taxon>
        <taxon>Ascomycota</taxon>
        <taxon>Pezizomycotina</taxon>
        <taxon>Dothideomycetes</taxon>
        <taxon>Pleosporomycetidae</taxon>
        <taxon>Pleosporales</taxon>
        <taxon>Pleomassariaceae</taxon>
        <taxon>Pleomassaria</taxon>
    </lineage>
</organism>
<keyword evidence="1" id="KW-0378">Hydrolase</keyword>